<keyword evidence="8" id="KW-0548">Nucleotidyltransferase</keyword>
<dbReference type="Gene3D" id="3.40.50.12780">
    <property type="entry name" value="N-terminal domain of ligase-like"/>
    <property type="match status" value="1"/>
</dbReference>
<dbReference type="EC" id="6.2.1.51" evidence="8"/>
<dbReference type="Proteomes" id="UP000494255">
    <property type="component" value="Unassembled WGS sequence"/>
</dbReference>
<reference evidence="8 9" key="1">
    <citation type="submission" date="2020-04" db="EMBL/GenBank/DDBJ databases">
        <authorList>
            <person name="De Canck E."/>
        </authorList>
    </citation>
    <scope>NUCLEOTIDE SEQUENCE [LARGE SCALE GENOMIC DNA]</scope>
    <source>
        <strain evidence="8 9">LMG 24238</strain>
    </source>
</reference>
<keyword evidence="2 8" id="KW-0436">Ligase</keyword>
<keyword evidence="4" id="KW-0443">Lipid metabolism</keyword>
<evidence type="ECO:0000256" key="2">
    <source>
        <dbReference type="ARBA" id="ARBA00022598"/>
    </source>
</evidence>
<keyword evidence="8" id="KW-0808">Transferase</keyword>
<evidence type="ECO:0000259" key="7">
    <source>
        <dbReference type="Pfam" id="PF23024"/>
    </source>
</evidence>
<dbReference type="Pfam" id="PF00501">
    <property type="entry name" value="AMP-binding"/>
    <property type="match status" value="1"/>
</dbReference>
<dbReference type="Gene3D" id="3.30.300.30">
    <property type="match status" value="1"/>
</dbReference>
<keyword evidence="5" id="KW-0812">Transmembrane</keyword>
<sequence>MASRRCRCGSCGERGPALAPDTPRTLVELAQHWAARQPDARAFVFLAEDNREIETLNFAALDAAARRVAADLLGAATPGSRVLLMFPSGLSFIVAFFACHYAGLVPVPLAPGHGRRMRDAVLAIALDSQPALLLTTPGARELAAARFAAEPALRRVRCMTVDFAGATRADATPVNTTPFVPRDADRLAFIQYTSGSTSSPKGVCVTQANLFANLEMQRIAMGHPCGSTFVGWAPLHHDMGLIANVLEPFYLGGLSVLMSPAQFAQSPWLWLRAISDYRARASGGPNFAYTLCVARMRRILDEPLDLSCWQLAFNSAEPVRTETLRDFATAFAPLGFRAAALYPCYGMAEATLLVSGGAPQALPVIAAFDKLSLELGHARAPRGAEVARELVGCGQALPGEQLAIVEPHTTRRLPEGAVGEIWVHGPHIPHAYWNQPAASIATLRARIAGEPGRLAYLRTGDLGFMRDGELFITGRLKDVLILRGKNIYPQDVERHAEQAFTGLRQNASAAFLIDEAHVVLVQELERSVRRSIDAQAAIRAIRRAVLQAFEFTLHDVVLVEPGSIPKTSSGKIRRAETRTRFLAGRVERVGAAGGAVAAANPESVAAGVDLSIQDAT</sequence>
<proteinExistence type="inferred from homology"/>
<dbReference type="EMBL" id="CADIKC010000019">
    <property type="protein sequence ID" value="CAB3744848.1"/>
    <property type="molecule type" value="Genomic_DNA"/>
</dbReference>
<dbReference type="InterPro" id="IPR020845">
    <property type="entry name" value="AMP-binding_CS"/>
</dbReference>
<evidence type="ECO:0000256" key="4">
    <source>
        <dbReference type="ARBA" id="ARBA00023098"/>
    </source>
</evidence>
<organism evidence="8 9">
    <name type="scientific">Paraburkholderia sediminicola</name>
    <dbReference type="NCBI Taxonomy" id="458836"/>
    <lineage>
        <taxon>Bacteria</taxon>
        <taxon>Pseudomonadati</taxon>
        <taxon>Pseudomonadota</taxon>
        <taxon>Betaproteobacteria</taxon>
        <taxon>Burkholderiales</taxon>
        <taxon>Burkholderiaceae</taxon>
        <taxon>Paraburkholderia</taxon>
    </lineage>
</organism>
<dbReference type="GO" id="GO:0071766">
    <property type="term" value="P:Actinobacterium-type cell wall biogenesis"/>
    <property type="evidence" value="ECO:0007669"/>
    <property type="project" value="UniProtKB-ARBA"/>
</dbReference>
<feature type="domain" description="AMP-binding enzyme C-terminal" evidence="7">
    <location>
        <begin position="478"/>
        <end position="586"/>
    </location>
</feature>
<feature type="domain" description="AMP-dependent synthetase/ligase" evidence="6">
    <location>
        <begin position="31"/>
        <end position="433"/>
    </location>
</feature>
<accession>A0A6J5CVX2</accession>
<dbReference type="FunFam" id="3.40.50.12780:FF:000013">
    <property type="entry name" value="Long-chain-fatty-acid--AMP ligase FadD32"/>
    <property type="match status" value="1"/>
</dbReference>
<dbReference type="PANTHER" id="PTHR22754">
    <property type="entry name" value="DISCO-INTERACTING PROTEIN 2 DIP2 -RELATED"/>
    <property type="match status" value="1"/>
</dbReference>
<evidence type="ECO:0000259" key="6">
    <source>
        <dbReference type="Pfam" id="PF00501"/>
    </source>
</evidence>
<dbReference type="GO" id="GO:0006633">
    <property type="term" value="P:fatty acid biosynthetic process"/>
    <property type="evidence" value="ECO:0007669"/>
    <property type="project" value="TreeGrafter"/>
</dbReference>
<name>A0A6J5CVX2_9BURK</name>
<dbReference type="SUPFAM" id="SSF56801">
    <property type="entry name" value="Acetyl-CoA synthetase-like"/>
    <property type="match status" value="1"/>
</dbReference>
<evidence type="ECO:0000256" key="1">
    <source>
        <dbReference type="ARBA" id="ARBA00006432"/>
    </source>
</evidence>
<keyword evidence="9" id="KW-1185">Reference proteome</keyword>
<evidence type="ECO:0000256" key="5">
    <source>
        <dbReference type="SAM" id="Phobius"/>
    </source>
</evidence>
<dbReference type="PANTHER" id="PTHR22754:SF32">
    <property type="entry name" value="DISCO-INTERACTING PROTEIN 2"/>
    <property type="match status" value="1"/>
</dbReference>
<keyword evidence="3" id="KW-0276">Fatty acid metabolism</keyword>
<keyword evidence="5" id="KW-0472">Membrane</keyword>
<feature type="transmembrane region" description="Helical" evidence="5">
    <location>
        <begin position="82"/>
        <end position="103"/>
    </location>
</feature>
<gene>
    <name evidence="8" type="ORF">LMG24238_07358</name>
</gene>
<evidence type="ECO:0000313" key="8">
    <source>
        <dbReference type="EMBL" id="CAB3744848.1"/>
    </source>
</evidence>
<dbReference type="InterPro" id="IPR042099">
    <property type="entry name" value="ANL_N_sf"/>
</dbReference>
<keyword evidence="5" id="KW-1133">Transmembrane helix</keyword>
<dbReference type="InterPro" id="IPR040097">
    <property type="entry name" value="FAAL/FAAC"/>
</dbReference>
<dbReference type="PROSITE" id="PS00455">
    <property type="entry name" value="AMP_BINDING"/>
    <property type="match status" value="1"/>
</dbReference>
<evidence type="ECO:0000313" key="9">
    <source>
        <dbReference type="Proteomes" id="UP000494255"/>
    </source>
</evidence>
<dbReference type="AlphaFoldDB" id="A0A6J5CVX2"/>
<dbReference type="Pfam" id="PF23024">
    <property type="entry name" value="AMP-dom_DIP2-like"/>
    <property type="match status" value="1"/>
</dbReference>
<dbReference type="InterPro" id="IPR025110">
    <property type="entry name" value="AMP-bd_C"/>
</dbReference>
<dbReference type="InterPro" id="IPR045851">
    <property type="entry name" value="AMP-bd_C_sf"/>
</dbReference>
<evidence type="ECO:0000256" key="3">
    <source>
        <dbReference type="ARBA" id="ARBA00022832"/>
    </source>
</evidence>
<dbReference type="CDD" id="cd05931">
    <property type="entry name" value="FAAL"/>
    <property type="match status" value="1"/>
</dbReference>
<protein>
    <submittedName>
        <fullName evidence="8">4-hydroxyphenylalkanoate adenylyltransferase</fullName>
        <ecNumber evidence="8">6.2.1.51</ecNumber>
    </submittedName>
</protein>
<dbReference type="GO" id="GO:0070566">
    <property type="term" value="F:adenylyltransferase activity"/>
    <property type="evidence" value="ECO:0007669"/>
    <property type="project" value="TreeGrafter"/>
</dbReference>
<dbReference type="GO" id="GO:0016874">
    <property type="term" value="F:ligase activity"/>
    <property type="evidence" value="ECO:0007669"/>
    <property type="project" value="UniProtKB-KW"/>
</dbReference>
<dbReference type="InterPro" id="IPR000873">
    <property type="entry name" value="AMP-dep_synth/lig_dom"/>
</dbReference>
<comment type="similarity">
    <text evidence="1">Belongs to the ATP-dependent AMP-binding enzyme family.</text>
</comment>
<dbReference type="GO" id="GO:0005886">
    <property type="term" value="C:plasma membrane"/>
    <property type="evidence" value="ECO:0007669"/>
    <property type="project" value="TreeGrafter"/>
</dbReference>